<keyword evidence="2" id="KW-1185">Reference proteome</keyword>
<dbReference type="EMBL" id="CAACVG010011119">
    <property type="protein sequence ID" value="VEN57376.1"/>
    <property type="molecule type" value="Genomic_DNA"/>
</dbReference>
<reference evidence="1 2" key="1">
    <citation type="submission" date="2019-01" db="EMBL/GenBank/DDBJ databases">
        <authorList>
            <person name="Sayadi A."/>
        </authorList>
    </citation>
    <scope>NUCLEOTIDE SEQUENCE [LARGE SCALE GENOMIC DNA]</scope>
</reference>
<dbReference type="AlphaFoldDB" id="A0A653DBZ5"/>
<feature type="non-terminal residue" evidence="1">
    <location>
        <position position="95"/>
    </location>
</feature>
<protein>
    <submittedName>
        <fullName evidence="1">Uncharacterized protein</fullName>
    </submittedName>
</protein>
<evidence type="ECO:0000313" key="1">
    <source>
        <dbReference type="EMBL" id="VEN57376.1"/>
    </source>
</evidence>
<dbReference type="Proteomes" id="UP000410492">
    <property type="component" value="Unassembled WGS sequence"/>
</dbReference>
<organism evidence="1 2">
    <name type="scientific">Callosobruchus maculatus</name>
    <name type="common">Southern cowpea weevil</name>
    <name type="synonym">Pulse bruchid</name>
    <dbReference type="NCBI Taxonomy" id="64391"/>
    <lineage>
        <taxon>Eukaryota</taxon>
        <taxon>Metazoa</taxon>
        <taxon>Ecdysozoa</taxon>
        <taxon>Arthropoda</taxon>
        <taxon>Hexapoda</taxon>
        <taxon>Insecta</taxon>
        <taxon>Pterygota</taxon>
        <taxon>Neoptera</taxon>
        <taxon>Endopterygota</taxon>
        <taxon>Coleoptera</taxon>
        <taxon>Polyphaga</taxon>
        <taxon>Cucujiformia</taxon>
        <taxon>Chrysomeloidea</taxon>
        <taxon>Chrysomelidae</taxon>
        <taxon>Bruchinae</taxon>
        <taxon>Bruchini</taxon>
        <taxon>Callosobruchus</taxon>
    </lineage>
</organism>
<proteinExistence type="predicted"/>
<sequence length="95" mass="11369">MTIQLTKRVMLNLMLLEVKKGRNLMTKILMIVLKMKIMIYLKRIWVSKLKEGNSKGYVVLKMRKVKVKKNMTQNRKENILQWIFSLKMREMSAPV</sequence>
<name>A0A653DBZ5_CALMS</name>
<evidence type="ECO:0000313" key="2">
    <source>
        <dbReference type="Proteomes" id="UP000410492"/>
    </source>
</evidence>
<accession>A0A653DBZ5</accession>
<gene>
    <name evidence="1" type="ORF">CALMAC_LOCUS16017</name>
</gene>